<evidence type="ECO:0000259" key="1">
    <source>
        <dbReference type="Pfam" id="PF13408"/>
    </source>
</evidence>
<dbReference type="Proteomes" id="UP000595894">
    <property type="component" value="Chromosome"/>
</dbReference>
<dbReference type="KEGG" id="sari:H5J25_00255"/>
<gene>
    <name evidence="2" type="ORF">H5J25_00255</name>
</gene>
<dbReference type="Pfam" id="PF13408">
    <property type="entry name" value="Zn_ribbon_recom"/>
    <property type="match status" value="1"/>
</dbReference>
<name>A0A974S660_9SPHN</name>
<protein>
    <submittedName>
        <fullName evidence="2">Recombinase zinc beta ribbon domain-containing protein</fullName>
    </submittedName>
</protein>
<dbReference type="EMBL" id="CP061035">
    <property type="protein sequence ID" value="QQV78745.1"/>
    <property type="molecule type" value="Genomic_DNA"/>
</dbReference>
<evidence type="ECO:0000313" key="3">
    <source>
        <dbReference type="Proteomes" id="UP000595894"/>
    </source>
</evidence>
<evidence type="ECO:0000313" key="2">
    <source>
        <dbReference type="EMBL" id="QQV78745.1"/>
    </source>
</evidence>
<accession>A0A974S660</accession>
<dbReference type="InterPro" id="IPR025827">
    <property type="entry name" value="Zn_ribbon_recom_dom"/>
</dbReference>
<keyword evidence="3" id="KW-1185">Reference proteome</keyword>
<dbReference type="AlphaFoldDB" id="A0A974S660"/>
<dbReference type="RefSeq" id="WP_202095833.1">
    <property type="nucleotide sequence ID" value="NZ_CP061035.1"/>
</dbReference>
<reference evidence="3" key="1">
    <citation type="submission" date="2020-09" db="EMBL/GenBank/DDBJ databases">
        <title>Sphingomonas sp., a new species isolated from pork steak.</title>
        <authorList>
            <person name="Heidler von Heilborn D."/>
        </authorList>
    </citation>
    <scope>NUCLEOTIDE SEQUENCE [LARGE SCALE GENOMIC DNA]</scope>
</reference>
<feature type="domain" description="Recombinase zinc beta ribbon" evidence="1">
    <location>
        <begin position="1"/>
        <end position="50"/>
    </location>
</feature>
<organism evidence="2 3">
    <name type="scientific">Sphingomonas aliaeris</name>
    <dbReference type="NCBI Taxonomy" id="2759526"/>
    <lineage>
        <taxon>Bacteria</taxon>
        <taxon>Pseudomonadati</taxon>
        <taxon>Pseudomonadota</taxon>
        <taxon>Alphaproteobacteria</taxon>
        <taxon>Sphingomonadales</taxon>
        <taxon>Sphingomonadaceae</taxon>
        <taxon>Sphingomonas</taxon>
    </lineage>
</organism>
<proteinExistence type="predicted"/>
<sequence>MLSGLIRCSCCGSAYTISGKDYYRCAGQKERGTCTNTVSVRKAQLETATLGILQHHLLIEDHARLFADEFTREMGRLASTTVLQDQSAIERLAIVAREIDNLAANMLAAVASPTLLKLLAERESEKARLEGQLQLKAPTTVVPSATILPHPALLQLFEEKVGRLRETLDAETVRGEAAEILSTPIESVTIYPDGEHGPEAEVVAKVDDLLTWATNDNATPRGGDSSSMVLVAGTGFEPVTFRL</sequence>